<dbReference type="Proteomes" id="UP000190834">
    <property type="component" value="Unassembled WGS sequence"/>
</dbReference>
<dbReference type="InterPro" id="IPR007387">
    <property type="entry name" value="TRAP_DctQ"/>
</dbReference>
<dbReference type="GO" id="GO:0015740">
    <property type="term" value="P:C4-dicarboxylate transport"/>
    <property type="evidence" value="ECO:0007669"/>
    <property type="project" value="TreeGrafter"/>
</dbReference>
<dbReference type="Pfam" id="PF04290">
    <property type="entry name" value="DctQ"/>
    <property type="match status" value="1"/>
</dbReference>
<keyword evidence="4 9" id="KW-0997">Cell inner membrane</keyword>
<dbReference type="InterPro" id="IPR055348">
    <property type="entry name" value="DctQ"/>
</dbReference>
<dbReference type="OrthoDB" id="2085311at2"/>
<evidence type="ECO:0000256" key="1">
    <source>
        <dbReference type="ARBA" id="ARBA00004429"/>
    </source>
</evidence>
<protein>
    <recommendedName>
        <fullName evidence="9">TRAP transporter small permease protein</fullName>
    </recommendedName>
</protein>
<dbReference type="RefSeq" id="WP_078927265.1">
    <property type="nucleotide sequence ID" value="NZ_FUXB01000017.1"/>
</dbReference>
<evidence type="ECO:0000256" key="9">
    <source>
        <dbReference type="RuleBase" id="RU369079"/>
    </source>
</evidence>
<evidence type="ECO:0000256" key="8">
    <source>
        <dbReference type="ARBA" id="ARBA00038436"/>
    </source>
</evidence>
<proteinExistence type="inferred from homology"/>
<evidence type="ECO:0000313" key="11">
    <source>
        <dbReference type="EMBL" id="SKA21530.1"/>
    </source>
</evidence>
<dbReference type="PANTHER" id="PTHR35011:SF2">
    <property type="entry name" value="2,3-DIKETO-L-GULONATE TRAP TRANSPORTER SMALL PERMEASE PROTEIN YIAM"/>
    <property type="match status" value="1"/>
</dbReference>
<feature type="transmembrane region" description="Helical" evidence="9">
    <location>
        <begin position="91"/>
        <end position="112"/>
    </location>
</feature>
<comment type="function">
    <text evidence="9">Part of the tripartite ATP-independent periplasmic (TRAP) transport system.</text>
</comment>
<dbReference type="EMBL" id="FUXB01000017">
    <property type="protein sequence ID" value="SKA21530.1"/>
    <property type="molecule type" value="Genomic_DNA"/>
</dbReference>
<dbReference type="AlphaFoldDB" id="A0A1T4RZS2"/>
<name>A0A1T4RZS2_VIBCI</name>
<evidence type="ECO:0000256" key="4">
    <source>
        <dbReference type="ARBA" id="ARBA00022519"/>
    </source>
</evidence>
<evidence type="ECO:0000256" key="2">
    <source>
        <dbReference type="ARBA" id="ARBA00022448"/>
    </source>
</evidence>
<reference evidence="12" key="1">
    <citation type="submission" date="2017-02" db="EMBL/GenBank/DDBJ databases">
        <authorList>
            <person name="Varghese N."/>
            <person name="Submissions S."/>
        </authorList>
    </citation>
    <scope>NUCLEOTIDE SEQUENCE [LARGE SCALE GENOMIC DNA]</scope>
    <source>
        <strain evidence="12">DSM 19608</strain>
    </source>
</reference>
<feature type="domain" description="Tripartite ATP-independent periplasmic transporters DctQ component" evidence="10">
    <location>
        <begin position="27"/>
        <end position="157"/>
    </location>
</feature>
<dbReference type="GeneID" id="70582324"/>
<evidence type="ECO:0000256" key="7">
    <source>
        <dbReference type="ARBA" id="ARBA00023136"/>
    </source>
</evidence>
<feature type="transmembrane region" description="Helical" evidence="9">
    <location>
        <begin position="20"/>
        <end position="40"/>
    </location>
</feature>
<feature type="transmembrane region" description="Helical" evidence="9">
    <location>
        <begin position="132"/>
        <end position="151"/>
    </location>
</feature>
<feature type="transmembrane region" description="Helical" evidence="9">
    <location>
        <begin position="52"/>
        <end position="70"/>
    </location>
</feature>
<accession>A0A1T4RZS2</accession>
<organism evidence="11 12">
    <name type="scientific">Vibrio cincinnatiensis DSM 19608</name>
    <dbReference type="NCBI Taxonomy" id="1123491"/>
    <lineage>
        <taxon>Bacteria</taxon>
        <taxon>Pseudomonadati</taxon>
        <taxon>Pseudomonadota</taxon>
        <taxon>Gammaproteobacteria</taxon>
        <taxon>Vibrionales</taxon>
        <taxon>Vibrionaceae</taxon>
        <taxon>Vibrio</taxon>
    </lineage>
</organism>
<evidence type="ECO:0000259" key="10">
    <source>
        <dbReference type="Pfam" id="PF04290"/>
    </source>
</evidence>
<keyword evidence="5 9" id="KW-0812">Transmembrane</keyword>
<keyword evidence="6 9" id="KW-1133">Transmembrane helix</keyword>
<dbReference type="GO" id="GO:0022857">
    <property type="term" value="F:transmembrane transporter activity"/>
    <property type="evidence" value="ECO:0007669"/>
    <property type="project" value="UniProtKB-UniRule"/>
</dbReference>
<dbReference type="GO" id="GO:0005886">
    <property type="term" value="C:plasma membrane"/>
    <property type="evidence" value="ECO:0007669"/>
    <property type="project" value="UniProtKB-SubCell"/>
</dbReference>
<keyword evidence="12" id="KW-1185">Reference proteome</keyword>
<evidence type="ECO:0000256" key="6">
    <source>
        <dbReference type="ARBA" id="ARBA00022989"/>
    </source>
</evidence>
<sequence>MLTFIHRCDRMLARLEYSLLIFAFIALTLILSAQVIMRYFFSSPIFWVEEVAVQILISATFLGVSYLTYLDKLVRVDMILANINPSARRRLTWVITLTSLLTVLLIAFHATEWVFRPENQFDTSPTTGILKWYNYLTIVIGFYLMAIHLMVKMLTSLKPQHESGQNEEESC</sequence>
<comment type="subunit">
    <text evidence="9">The complex comprises the extracytoplasmic solute receptor protein and the two transmembrane proteins.</text>
</comment>
<dbReference type="STRING" id="1123491.SAMN02745782_02914"/>
<keyword evidence="3" id="KW-1003">Cell membrane</keyword>
<comment type="subcellular location">
    <subcellularLocation>
        <location evidence="1 9">Cell inner membrane</location>
        <topology evidence="1 9">Multi-pass membrane protein</topology>
    </subcellularLocation>
</comment>
<gene>
    <name evidence="11" type="ORF">SAMN02745782_02914</name>
</gene>
<evidence type="ECO:0000256" key="5">
    <source>
        <dbReference type="ARBA" id="ARBA00022692"/>
    </source>
</evidence>
<evidence type="ECO:0000256" key="3">
    <source>
        <dbReference type="ARBA" id="ARBA00022475"/>
    </source>
</evidence>
<comment type="similarity">
    <text evidence="8 9">Belongs to the TRAP transporter small permease family.</text>
</comment>
<keyword evidence="2 9" id="KW-0813">Transport</keyword>
<dbReference type="PANTHER" id="PTHR35011">
    <property type="entry name" value="2,3-DIKETO-L-GULONATE TRAP TRANSPORTER SMALL PERMEASE PROTEIN YIAM"/>
    <property type="match status" value="1"/>
</dbReference>
<keyword evidence="7 9" id="KW-0472">Membrane</keyword>
<evidence type="ECO:0000313" key="12">
    <source>
        <dbReference type="Proteomes" id="UP000190834"/>
    </source>
</evidence>